<evidence type="ECO:0000313" key="2">
    <source>
        <dbReference type="EMBL" id="MCY0150924.1"/>
    </source>
</evidence>
<dbReference type="EMBL" id="JAOVZR010000004">
    <property type="protein sequence ID" value="MCY0150924.1"/>
    <property type="molecule type" value="Genomic_DNA"/>
</dbReference>
<proteinExistence type="predicted"/>
<accession>A0ABT3ZGK0</accession>
<evidence type="ECO:0000313" key="3">
    <source>
        <dbReference type="Proteomes" id="UP001073227"/>
    </source>
</evidence>
<gene>
    <name evidence="1" type="ORF">OEG84_23510</name>
    <name evidence="2" type="ORF">OEG84_25290</name>
</gene>
<dbReference type="Proteomes" id="UP001073227">
    <property type="component" value="Unassembled WGS sequence"/>
</dbReference>
<comment type="caution">
    <text evidence="2">The sequence shown here is derived from an EMBL/GenBank/DDBJ whole genome shotgun (WGS) entry which is preliminary data.</text>
</comment>
<dbReference type="RefSeq" id="WP_267656017.1">
    <property type="nucleotide sequence ID" value="NZ_JAOVZR010000001.1"/>
</dbReference>
<evidence type="ECO:0000313" key="1">
    <source>
        <dbReference type="EMBL" id="MCY0150588.1"/>
    </source>
</evidence>
<dbReference type="EMBL" id="JAOVZR010000001">
    <property type="protein sequence ID" value="MCY0150588.1"/>
    <property type="molecule type" value="Genomic_DNA"/>
</dbReference>
<protein>
    <submittedName>
        <fullName evidence="2">Uncharacterized protein</fullName>
    </submittedName>
</protein>
<reference evidence="2" key="1">
    <citation type="submission" date="2022-10" db="EMBL/GenBank/DDBJ databases">
        <title>Hoeflea sp. G2-23, isolated from marine algae.</title>
        <authorList>
            <person name="Kristyanto S."/>
            <person name="Kim J.M."/>
            <person name="Jeon C.O."/>
        </authorList>
    </citation>
    <scope>NUCLEOTIDE SEQUENCE</scope>
    <source>
        <strain evidence="2">G2-23</strain>
    </source>
</reference>
<keyword evidence="3" id="KW-1185">Reference proteome</keyword>
<sequence length="129" mass="14279">MTFLTPNQTTLVLTALPSMHRPGVVHRFFEQSEMFGVEFGSAEEWLQSYGNDLDNVEAVYRLDLSMSSAPANVSEEVASAWLDLNPYAKAAEFPPIVENSTAARPYQLAIDRDGAADLANDLQRDREVA</sequence>
<name>A0ABT3ZGK0_9HYPH</name>
<organism evidence="2 3">
    <name type="scientific">Hoeflea algicola</name>
    <dbReference type="NCBI Taxonomy" id="2983763"/>
    <lineage>
        <taxon>Bacteria</taxon>
        <taxon>Pseudomonadati</taxon>
        <taxon>Pseudomonadota</taxon>
        <taxon>Alphaproteobacteria</taxon>
        <taxon>Hyphomicrobiales</taxon>
        <taxon>Rhizobiaceae</taxon>
        <taxon>Hoeflea</taxon>
    </lineage>
</organism>